<evidence type="ECO:0000313" key="2">
    <source>
        <dbReference type="EMBL" id="PQL26097.1"/>
    </source>
</evidence>
<dbReference type="STRING" id="1110546.GCA_001078375_00497"/>
<evidence type="ECO:0000313" key="3">
    <source>
        <dbReference type="Proteomes" id="UP000238877"/>
    </source>
</evidence>
<dbReference type="RefSeq" id="WP_105092232.1">
    <property type="nucleotide sequence ID" value="NZ_PPDF01000001.1"/>
</dbReference>
<comment type="caution">
    <text evidence="2">The sequence shown here is derived from an EMBL/GenBank/DDBJ whole genome shotgun (WGS) entry which is preliminary data.</text>
</comment>
<reference evidence="2 3" key="1">
    <citation type="submission" date="2018-01" db="EMBL/GenBank/DDBJ databases">
        <title>Draft genome sequences of clinical isolates and type strains of oral Veillonella including Veillonella infantum sp., nov.</title>
        <authorList>
            <person name="Mashima I."/>
            <person name="Liao Y.-C."/>
            <person name="Sabharwal A."/>
            <person name="Haase E.M."/>
            <person name="Nakazawa F."/>
            <person name="Scannapieco F.A."/>
        </authorList>
    </citation>
    <scope>NUCLEOTIDE SEQUENCE [LARGE SCALE GENOMIC DNA]</scope>
    <source>
        <strain evidence="2 3">Y6</strain>
    </source>
</reference>
<sequence>MRRIIIAAILTVISAVGVGTSFAVNDLPNFGEWMKTNEQQFRKTHRHDGPNMHMNQHMMDGNNKMMPQDGMGPNNGQHMYQNCQNQMMPQDGMGRNNGQYMHQNGQMPPQGQSGQIGQQGQPGQMPQGGQPNGNVPQPSVEQGASQTTQNQ</sequence>
<feature type="compositionally biased region" description="Low complexity" evidence="1">
    <location>
        <begin position="103"/>
        <end position="138"/>
    </location>
</feature>
<dbReference type="Proteomes" id="UP000238877">
    <property type="component" value="Unassembled WGS sequence"/>
</dbReference>
<accession>A0A2S7ZSG8</accession>
<feature type="compositionally biased region" description="Polar residues" evidence="1">
    <location>
        <begin position="139"/>
        <end position="151"/>
    </location>
</feature>
<name>A0A2S7ZSG8_9FIRM</name>
<dbReference type="EMBL" id="PPDF01000001">
    <property type="protein sequence ID" value="PQL26097.1"/>
    <property type="molecule type" value="Genomic_DNA"/>
</dbReference>
<organism evidence="2 3">
    <name type="scientific">Veillonella tobetsuensis</name>
    <dbReference type="NCBI Taxonomy" id="1110546"/>
    <lineage>
        <taxon>Bacteria</taxon>
        <taxon>Bacillati</taxon>
        <taxon>Bacillota</taxon>
        <taxon>Negativicutes</taxon>
        <taxon>Veillonellales</taxon>
        <taxon>Veillonellaceae</taxon>
        <taxon>Veillonella</taxon>
    </lineage>
</organism>
<evidence type="ECO:0000256" key="1">
    <source>
        <dbReference type="SAM" id="MobiDB-lite"/>
    </source>
</evidence>
<dbReference type="AlphaFoldDB" id="A0A2S7ZSG8"/>
<proteinExistence type="predicted"/>
<protein>
    <submittedName>
        <fullName evidence="2">Transcriptional regulator</fullName>
    </submittedName>
</protein>
<gene>
    <name evidence="2" type="ORF">VTHSUH11_00350</name>
</gene>
<feature type="region of interest" description="Disordered" evidence="1">
    <location>
        <begin position="85"/>
        <end position="151"/>
    </location>
</feature>